<feature type="compositionally biased region" description="Basic and acidic residues" evidence="9">
    <location>
        <begin position="398"/>
        <end position="426"/>
    </location>
</feature>
<evidence type="ECO:0000259" key="12">
    <source>
        <dbReference type="PROSITE" id="PS51178"/>
    </source>
</evidence>
<keyword evidence="10" id="KW-1133">Transmembrane helix</keyword>
<keyword evidence="10" id="KW-0812">Transmembrane</keyword>
<dbReference type="PROSITE" id="PS50011">
    <property type="entry name" value="PROTEIN_KINASE_DOM"/>
    <property type="match status" value="1"/>
</dbReference>
<keyword evidence="6" id="KW-0067">ATP-binding</keyword>
<dbReference type="CDD" id="cd06577">
    <property type="entry name" value="PASTA_pknB"/>
    <property type="match status" value="4"/>
</dbReference>
<keyword evidence="4" id="KW-0547">Nucleotide-binding</keyword>
<evidence type="ECO:0000313" key="13">
    <source>
        <dbReference type="EMBL" id="QWQ37430.1"/>
    </source>
</evidence>
<dbReference type="PROSITE" id="PS00108">
    <property type="entry name" value="PROTEIN_KINASE_ST"/>
    <property type="match status" value="1"/>
</dbReference>
<accession>A0A975XLZ3</accession>
<feature type="domain" description="PASTA" evidence="12">
    <location>
        <begin position="595"/>
        <end position="662"/>
    </location>
</feature>
<evidence type="ECO:0000313" key="14">
    <source>
        <dbReference type="Proteomes" id="UP000680588"/>
    </source>
</evidence>
<dbReference type="EMBL" id="CP076456">
    <property type="protein sequence ID" value="QWQ37430.1"/>
    <property type="molecule type" value="Genomic_DNA"/>
</dbReference>
<dbReference type="EC" id="2.7.11.1" evidence="1"/>
<dbReference type="KEGG" id="asun:KG104_06760"/>
<evidence type="ECO:0000256" key="1">
    <source>
        <dbReference type="ARBA" id="ARBA00012513"/>
    </source>
</evidence>
<evidence type="ECO:0000259" key="11">
    <source>
        <dbReference type="PROSITE" id="PS50011"/>
    </source>
</evidence>
<feature type="domain" description="PASTA" evidence="12">
    <location>
        <begin position="663"/>
        <end position="726"/>
    </location>
</feature>
<evidence type="ECO:0000256" key="7">
    <source>
        <dbReference type="ARBA" id="ARBA00047899"/>
    </source>
</evidence>
<feature type="domain" description="PASTA" evidence="12">
    <location>
        <begin position="461"/>
        <end position="526"/>
    </location>
</feature>
<evidence type="ECO:0000256" key="2">
    <source>
        <dbReference type="ARBA" id="ARBA00022527"/>
    </source>
</evidence>
<gene>
    <name evidence="13" type="ORF">KG104_06760</name>
</gene>
<organism evidence="13 14">
    <name type="scientific">Arthrobacter sunyaminii</name>
    <dbReference type="NCBI Taxonomy" id="2816859"/>
    <lineage>
        <taxon>Bacteria</taxon>
        <taxon>Bacillati</taxon>
        <taxon>Actinomycetota</taxon>
        <taxon>Actinomycetes</taxon>
        <taxon>Micrococcales</taxon>
        <taxon>Micrococcaceae</taxon>
        <taxon>Arthrobacter</taxon>
    </lineage>
</organism>
<sequence length="726" mass="76357">MHESVNDPLVGTVVDDRYRVLSRIARGGMSTVYLATDLRLDRNVALKVLYPHLAADRGFLDRFEREAKSAARLSHPHVVGVLDQGFAENLAYLVMEYVPGKTLRELLETRTRLSPRLALALLDAVVDGLAAAHDAGLIHRDVKPENVLLADNGSIKIADFGLARAVSTSTNTGTLVGTVAYLAPELVTGTGADERSDVYSAGIMLYEMLTGVQPFTGTVPIQVAFQHVHSTVPAPSESCPGLAADLDELVQWCTAPDPDNRPVNGRALLGELRHIRTSLSDAQLDFQCPDPDPRISADHDRATGQIPSGSGASGVSDPDATTALPRPPAGATEIVSPSAQASGGAGAYPTEVISRSGNQTTVFPAGSRGDSGPDGRGGTDEYEPEDDGSPQRAAAGSRAERRQARREFKASQRQSSRDAHRPEVSLRRGRPRRRGALLVVLAVLLIAAAVFTGWFFGRGPGAVVAVPDVANVSREAAGALLSGEGLKYSTSEIHDEIVAAGLAVGTDPDAPAEVRRYQPVTLLISKGPELFDVPNVVQRTLEAATKNITDAGLTVGAVTEEHSESVDAGKVISQFPAPDTQLRRDTAVNVVVSLGPAPVEVPSVVGKTEDEAIQLLEDAGLTAEVLPDRVNSRDIPDGSVAVQAPASGLVDRGSTVTLTVSKGPVMVQVPNVVRQSPDTARAQLEDLGFQVQISELLGGLLGIVQSQDPSGGSMAPEGSIITLRVV</sequence>
<feature type="domain" description="PASTA" evidence="12">
    <location>
        <begin position="527"/>
        <end position="594"/>
    </location>
</feature>
<evidence type="ECO:0000256" key="5">
    <source>
        <dbReference type="ARBA" id="ARBA00022777"/>
    </source>
</evidence>
<evidence type="ECO:0000256" key="6">
    <source>
        <dbReference type="ARBA" id="ARBA00022840"/>
    </source>
</evidence>
<comment type="catalytic activity">
    <reaction evidence="8">
        <text>L-seryl-[protein] + ATP = O-phospho-L-seryl-[protein] + ADP + H(+)</text>
        <dbReference type="Rhea" id="RHEA:17989"/>
        <dbReference type="Rhea" id="RHEA-COMP:9863"/>
        <dbReference type="Rhea" id="RHEA-COMP:11604"/>
        <dbReference type="ChEBI" id="CHEBI:15378"/>
        <dbReference type="ChEBI" id="CHEBI:29999"/>
        <dbReference type="ChEBI" id="CHEBI:30616"/>
        <dbReference type="ChEBI" id="CHEBI:83421"/>
        <dbReference type="ChEBI" id="CHEBI:456216"/>
        <dbReference type="EC" id="2.7.11.1"/>
    </reaction>
</comment>
<dbReference type="GO" id="GO:0005524">
    <property type="term" value="F:ATP binding"/>
    <property type="evidence" value="ECO:0007669"/>
    <property type="project" value="UniProtKB-KW"/>
</dbReference>
<dbReference type="Pfam" id="PF00069">
    <property type="entry name" value="Pkinase"/>
    <property type="match status" value="1"/>
</dbReference>
<evidence type="ECO:0000256" key="8">
    <source>
        <dbReference type="ARBA" id="ARBA00048679"/>
    </source>
</evidence>
<dbReference type="Gene3D" id="1.10.510.10">
    <property type="entry name" value="Transferase(Phosphotransferase) domain 1"/>
    <property type="match status" value="1"/>
</dbReference>
<keyword evidence="3" id="KW-0808">Transferase</keyword>
<dbReference type="RefSeq" id="WP_207346531.1">
    <property type="nucleotide sequence ID" value="NZ_JAFMSP010000001.1"/>
</dbReference>
<dbReference type="InterPro" id="IPR011009">
    <property type="entry name" value="Kinase-like_dom_sf"/>
</dbReference>
<dbReference type="GO" id="GO:0045717">
    <property type="term" value="P:negative regulation of fatty acid biosynthetic process"/>
    <property type="evidence" value="ECO:0007669"/>
    <property type="project" value="UniProtKB-ARBA"/>
</dbReference>
<keyword evidence="14" id="KW-1185">Reference proteome</keyword>
<dbReference type="SMART" id="SM00740">
    <property type="entry name" value="PASTA"/>
    <property type="match status" value="4"/>
</dbReference>
<comment type="catalytic activity">
    <reaction evidence="7">
        <text>L-threonyl-[protein] + ATP = O-phospho-L-threonyl-[protein] + ADP + H(+)</text>
        <dbReference type="Rhea" id="RHEA:46608"/>
        <dbReference type="Rhea" id="RHEA-COMP:11060"/>
        <dbReference type="Rhea" id="RHEA-COMP:11605"/>
        <dbReference type="ChEBI" id="CHEBI:15378"/>
        <dbReference type="ChEBI" id="CHEBI:30013"/>
        <dbReference type="ChEBI" id="CHEBI:30616"/>
        <dbReference type="ChEBI" id="CHEBI:61977"/>
        <dbReference type="ChEBI" id="CHEBI:456216"/>
        <dbReference type="EC" id="2.7.11.1"/>
    </reaction>
</comment>
<dbReference type="PROSITE" id="PS51178">
    <property type="entry name" value="PASTA"/>
    <property type="match status" value="4"/>
</dbReference>
<dbReference type="PANTHER" id="PTHR43289">
    <property type="entry name" value="MITOGEN-ACTIVATED PROTEIN KINASE KINASE KINASE 20-RELATED"/>
    <property type="match status" value="1"/>
</dbReference>
<dbReference type="SMART" id="SM00220">
    <property type="entry name" value="S_TKc"/>
    <property type="match status" value="1"/>
</dbReference>
<dbReference type="Gene3D" id="3.30.10.20">
    <property type="match status" value="4"/>
</dbReference>
<keyword evidence="2" id="KW-0723">Serine/threonine-protein kinase</keyword>
<dbReference type="GO" id="GO:0004674">
    <property type="term" value="F:protein serine/threonine kinase activity"/>
    <property type="evidence" value="ECO:0007669"/>
    <property type="project" value="UniProtKB-KW"/>
</dbReference>
<evidence type="ECO:0000256" key="9">
    <source>
        <dbReference type="SAM" id="MobiDB-lite"/>
    </source>
</evidence>
<dbReference type="Proteomes" id="UP000680588">
    <property type="component" value="Chromosome"/>
</dbReference>
<dbReference type="PANTHER" id="PTHR43289:SF34">
    <property type="entry name" value="SERINE_THREONINE-PROTEIN KINASE YBDM-RELATED"/>
    <property type="match status" value="1"/>
</dbReference>
<dbReference type="InterPro" id="IPR008271">
    <property type="entry name" value="Ser/Thr_kinase_AS"/>
</dbReference>
<dbReference type="Gene3D" id="3.30.200.20">
    <property type="entry name" value="Phosphorylase Kinase, domain 1"/>
    <property type="match status" value="1"/>
</dbReference>
<evidence type="ECO:0000256" key="4">
    <source>
        <dbReference type="ARBA" id="ARBA00022741"/>
    </source>
</evidence>
<evidence type="ECO:0000256" key="3">
    <source>
        <dbReference type="ARBA" id="ARBA00022679"/>
    </source>
</evidence>
<dbReference type="AlphaFoldDB" id="A0A975XLZ3"/>
<dbReference type="SUPFAM" id="SSF56112">
    <property type="entry name" value="Protein kinase-like (PK-like)"/>
    <property type="match status" value="1"/>
</dbReference>
<reference evidence="13" key="1">
    <citation type="submission" date="2021-06" db="EMBL/GenBank/DDBJ databases">
        <title>Novel species in genus Arthrobacter.</title>
        <authorList>
            <person name="Zhang G."/>
        </authorList>
    </citation>
    <scope>NUCLEOTIDE SEQUENCE</scope>
    <source>
        <strain evidence="13">Zg-ZUI122</strain>
    </source>
</reference>
<feature type="region of interest" description="Disordered" evidence="9">
    <location>
        <begin position="283"/>
        <end position="427"/>
    </location>
</feature>
<keyword evidence="10" id="KW-0472">Membrane</keyword>
<dbReference type="InterPro" id="IPR000719">
    <property type="entry name" value="Prot_kinase_dom"/>
</dbReference>
<feature type="domain" description="Protein kinase" evidence="11">
    <location>
        <begin position="18"/>
        <end position="277"/>
    </location>
</feature>
<proteinExistence type="predicted"/>
<dbReference type="InterPro" id="IPR005543">
    <property type="entry name" value="PASTA_dom"/>
</dbReference>
<dbReference type="FunFam" id="3.30.200.20:FF:000035">
    <property type="entry name" value="Serine/threonine protein kinase Stk1"/>
    <property type="match status" value="1"/>
</dbReference>
<name>A0A975XLZ3_9MICC</name>
<keyword evidence="5" id="KW-0418">Kinase</keyword>
<feature type="compositionally biased region" description="Basic and acidic residues" evidence="9">
    <location>
        <begin position="291"/>
        <end position="302"/>
    </location>
</feature>
<feature type="transmembrane region" description="Helical" evidence="10">
    <location>
        <begin position="435"/>
        <end position="456"/>
    </location>
</feature>
<dbReference type="CDD" id="cd14014">
    <property type="entry name" value="STKc_PknB_like"/>
    <property type="match status" value="1"/>
</dbReference>
<protein>
    <recommendedName>
        <fullName evidence="1">non-specific serine/threonine protein kinase</fullName>
        <ecNumber evidence="1">2.7.11.1</ecNumber>
    </recommendedName>
</protein>
<dbReference type="Pfam" id="PF03793">
    <property type="entry name" value="PASTA"/>
    <property type="match status" value="4"/>
</dbReference>
<feature type="compositionally biased region" description="Polar residues" evidence="9">
    <location>
        <begin position="353"/>
        <end position="362"/>
    </location>
</feature>
<evidence type="ECO:0000256" key="10">
    <source>
        <dbReference type="SAM" id="Phobius"/>
    </source>
</evidence>
<dbReference type="FunFam" id="1.10.510.10:FF:000021">
    <property type="entry name" value="Serine/threonine protein kinase"/>
    <property type="match status" value="1"/>
</dbReference>